<dbReference type="PRINTS" id="PR00081">
    <property type="entry name" value="GDHRDH"/>
</dbReference>
<dbReference type="InterPro" id="IPR002347">
    <property type="entry name" value="SDR_fam"/>
</dbReference>
<dbReference type="EMBL" id="BPFH01000008">
    <property type="protein sequence ID" value="GIT96917.1"/>
    <property type="molecule type" value="Genomic_DNA"/>
</dbReference>
<proteinExistence type="inferred from homology"/>
<evidence type="ECO:0000313" key="2">
    <source>
        <dbReference type="EMBL" id="GIT96917.1"/>
    </source>
</evidence>
<comment type="similarity">
    <text evidence="1">Belongs to the short-chain dehydrogenases/reductases (SDR) family.</text>
</comment>
<name>A0ABQ4NRB2_9RHOB</name>
<dbReference type="Proteomes" id="UP000786693">
    <property type="component" value="Unassembled WGS sequence"/>
</dbReference>
<keyword evidence="3" id="KW-1185">Reference proteome</keyword>
<gene>
    <name evidence="2" type="ORF">JANAI62_35400</name>
</gene>
<evidence type="ECO:0000256" key="1">
    <source>
        <dbReference type="ARBA" id="ARBA00006484"/>
    </source>
</evidence>
<dbReference type="PRINTS" id="PR00080">
    <property type="entry name" value="SDRFAMILY"/>
</dbReference>
<dbReference type="Gene3D" id="3.40.50.720">
    <property type="entry name" value="NAD(P)-binding Rossmann-like Domain"/>
    <property type="match status" value="1"/>
</dbReference>
<protein>
    <submittedName>
        <fullName evidence="2">Short-chain dehydrogenase</fullName>
    </submittedName>
</protein>
<comment type="caution">
    <text evidence="2">The sequence shown here is derived from an EMBL/GenBank/DDBJ whole genome shotgun (WGS) entry which is preliminary data.</text>
</comment>
<dbReference type="SUPFAM" id="SSF51735">
    <property type="entry name" value="NAD(P)-binding Rossmann-fold domains"/>
    <property type="match status" value="1"/>
</dbReference>
<evidence type="ECO:0000313" key="3">
    <source>
        <dbReference type="Proteomes" id="UP000786693"/>
    </source>
</evidence>
<reference evidence="2 3" key="1">
    <citation type="submission" date="2021-05" db="EMBL/GenBank/DDBJ databases">
        <title>Bacteria Genome sequencing.</title>
        <authorList>
            <person name="Takabe Y."/>
            <person name="Nakajima Y."/>
            <person name="Suzuki S."/>
            <person name="Shiozaki T."/>
        </authorList>
    </citation>
    <scope>NUCLEOTIDE SEQUENCE [LARGE SCALE GENOMIC DNA]</scope>
    <source>
        <strain evidence="2 3">AI_62</strain>
    </source>
</reference>
<sequence length="262" mass="26922">MPRLTGKTALVTGAARGIGAAIAKAFVAEGAQVIVTDKDDEAGRATAQDIAARFLHLDVSSEADWQAIAEAVPRLDILVNNAGITGFEGEDGPPPAHDPEHATLADWRAVHATNSDGTFLGCRYAIGAMRETGAGSIINISSRSGMVGIPMAAAYAASKAAIRNHTKTVALYCAGQGLAIRCNSIHPAAIMTPMWEPMLGDGPDREARAAAFVADTPMQRFGQPEEVAALAVMLASDEAAYVTGTELTIDGGILAGSAATPG</sequence>
<dbReference type="PANTHER" id="PTHR42760">
    <property type="entry name" value="SHORT-CHAIN DEHYDROGENASES/REDUCTASES FAMILY MEMBER"/>
    <property type="match status" value="1"/>
</dbReference>
<dbReference type="InterPro" id="IPR036291">
    <property type="entry name" value="NAD(P)-bd_dom_sf"/>
</dbReference>
<accession>A0ABQ4NRB2</accession>
<dbReference type="RefSeq" id="WP_220750405.1">
    <property type="nucleotide sequence ID" value="NZ_BPFH01000008.1"/>
</dbReference>
<dbReference type="Pfam" id="PF13561">
    <property type="entry name" value="adh_short_C2"/>
    <property type="match status" value="1"/>
</dbReference>
<organism evidence="2 3">
    <name type="scientific">Jannaschia pagri</name>
    <dbReference type="NCBI Taxonomy" id="2829797"/>
    <lineage>
        <taxon>Bacteria</taxon>
        <taxon>Pseudomonadati</taxon>
        <taxon>Pseudomonadota</taxon>
        <taxon>Alphaproteobacteria</taxon>
        <taxon>Rhodobacterales</taxon>
        <taxon>Roseobacteraceae</taxon>
        <taxon>Jannaschia</taxon>
    </lineage>
</organism>